<dbReference type="InterPro" id="IPR050465">
    <property type="entry name" value="UPF0194_transport"/>
</dbReference>
<protein>
    <submittedName>
        <fullName evidence="4">Efflux RND transporter periplasmic adaptor subunit</fullName>
    </submittedName>
</protein>
<dbReference type="SUPFAM" id="SSF111369">
    <property type="entry name" value="HlyD-like secretion proteins"/>
    <property type="match status" value="1"/>
</dbReference>
<evidence type="ECO:0000313" key="5">
    <source>
        <dbReference type="Proteomes" id="UP001254608"/>
    </source>
</evidence>
<dbReference type="Gene3D" id="2.40.50.100">
    <property type="match status" value="1"/>
</dbReference>
<keyword evidence="5" id="KW-1185">Reference proteome</keyword>
<name>A0ABU2WIG9_9GAMM</name>
<dbReference type="Gene3D" id="1.10.287.470">
    <property type="entry name" value="Helix hairpin bin"/>
    <property type="match status" value="1"/>
</dbReference>
<organism evidence="4 5">
    <name type="scientific">Banduia mediterranea</name>
    <dbReference type="NCBI Taxonomy" id="3075609"/>
    <lineage>
        <taxon>Bacteria</taxon>
        <taxon>Pseudomonadati</taxon>
        <taxon>Pseudomonadota</taxon>
        <taxon>Gammaproteobacteria</taxon>
        <taxon>Nevskiales</taxon>
        <taxon>Algiphilaceae</taxon>
        <taxon>Banduia</taxon>
    </lineage>
</organism>
<proteinExistence type="predicted"/>
<dbReference type="Gene3D" id="2.40.30.170">
    <property type="match status" value="1"/>
</dbReference>
<dbReference type="PANTHER" id="PTHR32347">
    <property type="entry name" value="EFFLUX SYSTEM COMPONENT YKNX-RELATED"/>
    <property type="match status" value="1"/>
</dbReference>
<feature type="transmembrane region" description="Helical" evidence="3">
    <location>
        <begin position="23"/>
        <end position="46"/>
    </location>
</feature>
<gene>
    <name evidence="4" type="ORF">RM530_08635</name>
</gene>
<dbReference type="PANTHER" id="PTHR32347:SF14">
    <property type="entry name" value="EFFLUX SYSTEM COMPONENT YKNX-RELATED"/>
    <property type="match status" value="1"/>
</dbReference>
<dbReference type="RefSeq" id="WP_311364821.1">
    <property type="nucleotide sequence ID" value="NZ_JAVRIC010000010.1"/>
</dbReference>
<evidence type="ECO:0000256" key="2">
    <source>
        <dbReference type="ARBA" id="ARBA00023054"/>
    </source>
</evidence>
<evidence type="ECO:0000256" key="1">
    <source>
        <dbReference type="ARBA" id="ARBA00004196"/>
    </source>
</evidence>
<dbReference type="Proteomes" id="UP001254608">
    <property type="component" value="Unassembled WGS sequence"/>
</dbReference>
<dbReference type="EMBL" id="JAVRIC010000010">
    <property type="protein sequence ID" value="MDT0497429.1"/>
    <property type="molecule type" value="Genomic_DNA"/>
</dbReference>
<accession>A0ABU2WIG9</accession>
<reference evidence="4 5" key="1">
    <citation type="submission" date="2023-09" db="EMBL/GenBank/DDBJ databases">
        <authorList>
            <person name="Rey-Velasco X."/>
        </authorList>
    </citation>
    <scope>NUCLEOTIDE SEQUENCE [LARGE SCALE GENOMIC DNA]</scope>
    <source>
        <strain evidence="4 5">W345</strain>
    </source>
</reference>
<evidence type="ECO:0000256" key="3">
    <source>
        <dbReference type="SAM" id="Phobius"/>
    </source>
</evidence>
<keyword evidence="3" id="KW-0812">Transmembrane</keyword>
<dbReference type="Gene3D" id="2.40.420.20">
    <property type="match status" value="1"/>
</dbReference>
<keyword evidence="3" id="KW-1133">Transmembrane helix</keyword>
<comment type="caution">
    <text evidence="4">The sequence shown here is derived from an EMBL/GenBank/DDBJ whole genome shotgun (WGS) entry which is preliminary data.</text>
</comment>
<sequence length="423" mass="45651">MFRDTSAQDRVVERASFWKRRRLPIAIALLIVIGIVMLAPGLARLWSAEKSVSASRLSIATVERGRFVRDIAAEGRVVAAVSPTLYAAAAGTVSFEITAGHDVAQGEVLGTIESPELESELAQERSALQAMTVDYRRAQLDARQKALVADETLEKARIDRNAAATEQARTQKAFDLGVIPEIEVMRTQAALDKAEVAYKHAQSDRGLQSEGLAFEVDAKRLARDRQALLVKDLDRKVDLLSLHSPVSGQVGQLLVAERAYVAKDTPLLTVVDLSALEVELKVPESFARDLAVGMPAEIRGSGREFTGEVGAVSPEVVSGEVTARVRFTGDAPQGLRQNQRLSVRVLLDARDDVLMVARGPFLESGGGNSGYVVQGDIAERRVIHTGAASIDKVEVLDGLQVGERIVISGSDNFDGAQRVVISR</sequence>
<keyword evidence="2" id="KW-0175">Coiled coil</keyword>
<evidence type="ECO:0000313" key="4">
    <source>
        <dbReference type="EMBL" id="MDT0497429.1"/>
    </source>
</evidence>
<comment type="subcellular location">
    <subcellularLocation>
        <location evidence="1">Cell envelope</location>
    </subcellularLocation>
</comment>
<keyword evidence="3" id="KW-0472">Membrane</keyword>